<feature type="region of interest" description="Disordered" evidence="1">
    <location>
        <begin position="158"/>
        <end position="191"/>
    </location>
</feature>
<evidence type="ECO:0000313" key="2">
    <source>
        <dbReference type="EMBL" id="KAK3304314.1"/>
    </source>
</evidence>
<dbReference type="EMBL" id="JAUDZG010000005">
    <property type="protein sequence ID" value="KAK3304314.1"/>
    <property type="molecule type" value="Genomic_DNA"/>
</dbReference>
<evidence type="ECO:0000256" key="1">
    <source>
        <dbReference type="SAM" id="MobiDB-lite"/>
    </source>
</evidence>
<protein>
    <submittedName>
        <fullName evidence="2">Uncharacterized protein</fullName>
    </submittedName>
</protein>
<reference evidence="2" key="2">
    <citation type="submission" date="2023-06" db="EMBL/GenBank/DDBJ databases">
        <authorList>
            <consortium name="Lawrence Berkeley National Laboratory"/>
            <person name="Mondo S.J."/>
            <person name="Hensen N."/>
            <person name="Bonometti L."/>
            <person name="Westerberg I."/>
            <person name="Brannstrom I.O."/>
            <person name="Guillou S."/>
            <person name="Cros-Aarteil S."/>
            <person name="Calhoun S."/>
            <person name="Haridas S."/>
            <person name="Kuo A."/>
            <person name="Pangilinan J."/>
            <person name="Riley R."/>
            <person name="Labutti K."/>
            <person name="Andreopoulos B."/>
            <person name="Lipzen A."/>
            <person name="Chen C."/>
            <person name="Yanf M."/>
            <person name="Daum C."/>
            <person name="Ng V."/>
            <person name="Clum A."/>
            <person name="Steindorff A."/>
            <person name="Ohm R."/>
            <person name="Martin F."/>
            <person name="Silar P."/>
            <person name="Natvig D."/>
            <person name="Lalanne C."/>
            <person name="Gautier V."/>
            <person name="Ament-Velasquez S.L."/>
            <person name="Kruys A."/>
            <person name="Hutchinson M.I."/>
            <person name="Powell A.J."/>
            <person name="Barry K."/>
            <person name="Miller A.N."/>
            <person name="Grigoriev I.V."/>
            <person name="Debuchy R."/>
            <person name="Gladieux P."/>
            <person name="Thoren M.H."/>
            <person name="Johannesson H."/>
        </authorList>
    </citation>
    <scope>NUCLEOTIDE SEQUENCE</scope>
    <source>
        <strain evidence="2">CBS 333.67</strain>
    </source>
</reference>
<accession>A0AAJ0GQJ8</accession>
<feature type="region of interest" description="Disordered" evidence="1">
    <location>
        <begin position="204"/>
        <end position="233"/>
    </location>
</feature>
<sequence>MLVVPIDLGSIKVSGKQPNLSLVLSSSFVIALPTSWTHLPTAQELYEASSLGKLWISKAGSCRIEVLGLDSNEPSSVIDQHTMSAIVNLVQDCPVWKHIGLELRANHAAPTQRDESHPQASYFLHHPDLSSELIAPSDMPSAQFQGLMCNISFSFDSSDTGVSSKEPVSPAGQARQAPLRHTYSLRSNPKRSMKAIEAQEEINDAISDSSSTPDSSIASSLGESGREDQEPLGPEDVVFEMGRLLDFALRKLIGVKGLSPGMKIIKRLAAPSLTDIAPAVWDLQYLQTMSIHAQVIPGIAAGVSRLRNARSSGLRKKLNNLLRKQNAVDDSIRDSVDVEEATVTDEVKKRLWTLCQTRIRPIPARGNQVRKGMDGNMTKHLPVQIVPEGEVLIQHANSLCYARVVSNNITIEDESFELATGFDTYGLPGTFFEPDSPPELEHIRHTAESYTSEDAAQSSDDGTHRSEVDYFYADGQGNVYPIERHAVPGSGEVGWPVIPEVTEAEGCTREDEETATSWDESPNEEYIMYHEREHWPLAGGVPMLAEAAGQSLLLP</sequence>
<name>A0AAJ0GQJ8_9PEZI</name>
<feature type="compositionally biased region" description="Low complexity" evidence="1">
    <location>
        <begin position="204"/>
        <end position="220"/>
    </location>
</feature>
<dbReference type="AlphaFoldDB" id="A0AAJ0GQJ8"/>
<dbReference type="GeneID" id="87881848"/>
<comment type="caution">
    <text evidence="2">The sequence shown here is derived from an EMBL/GenBank/DDBJ whole genome shotgun (WGS) entry which is preliminary data.</text>
</comment>
<keyword evidence="3" id="KW-1185">Reference proteome</keyword>
<dbReference type="Proteomes" id="UP001273166">
    <property type="component" value="Unassembled WGS sequence"/>
</dbReference>
<reference evidence="2" key="1">
    <citation type="journal article" date="2023" name="Mol. Phylogenet. Evol.">
        <title>Genome-scale phylogeny and comparative genomics of the fungal order Sordariales.</title>
        <authorList>
            <person name="Hensen N."/>
            <person name="Bonometti L."/>
            <person name="Westerberg I."/>
            <person name="Brannstrom I.O."/>
            <person name="Guillou S."/>
            <person name="Cros-Aarteil S."/>
            <person name="Calhoun S."/>
            <person name="Haridas S."/>
            <person name="Kuo A."/>
            <person name="Mondo S."/>
            <person name="Pangilinan J."/>
            <person name="Riley R."/>
            <person name="LaButti K."/>
            <person name="Andreopoulos B."/>
            <person name="Lipzen A."/>
            <person name="Chen C."/>
            <person name="Yan M."/>
            <person name="Daum C."/>
            <person name="Ng V."/>
            <person name="Clum A."/>
            <person name="Steindorff A."/>
            <person name="Ohm R.A."/>
            <person name="Martin F."/>
            <person name="Silar P."/>
            <person name="Natvig D.O."/>
            <person name="Lalanne C."/>
            <person name="Gautier V."/>
            <person name="Ament-Velasquez S.L."/>
            <person name="Kruys A."/>
            <person name="Hutchinson M.I."/>
            <person name="Powell A.J."/>
            <person name="Barry K."/>
            <person name="Miller A.N."/>
            <person name="Grigoriev I.V."/>
            <person name="Debuchy R."/>
            <person name="Gladieux P."/>
            <person name="Hiltunen Thoren M."/>
            <person name="Johannesson H."/>
        </authorList>
    </citation>
    <scope>NUCLEOTIDE SEQUENCE</scope>
    <source>
        <strain evidence="2">CBS 333.67</strain>
    </source>
</reference>
<dbReference type="RefSeq" id="XP_062720094.1">
    <property type="nucleotide sequence ID" value="XM_062863019.1"/>
</dbReference>
<evidence type="ECO:0000313" key="3">
    <source>
        <dbReference type="Proteomes" id="UP001273166"/>
    </source>
</evidence>
<organism evidence="2 3">
    <name type="scientific">Chaetomium strumarium</name>
    <dbReference type="NCBI Taxonomy" id="1170767"/>
    <lineage>
        <taxon>Eukaryota</taxon>
        <taxon>Fungi</taxon>
        <taxon>Dikarya</taxon>
        <taxon>Ascomycota</taxon>
        <taxon>Pezizomycotina</taxon>
        <taxon>Sordariomycetes</taxon>
        <taxon>Sordariomycetidae</taxon>
        <taxon>Sordariales</taxon>
        <taxon>Chaetomiaceae</taxon>
        <taxon>Chaetomium</taxon>
    </lineage>
</organism>
<gene>
    <name evidence="2" type="ORF">B0T15DRAFT_236431</name>
</gene>
<proteinExistence type="predicted"/>